<dbReference type="InterPro" id="IPR001227">
    <property type="entry name" value="Ac_transferase_dom_sf"/>
</dbReference>
<dbReference type="GO" id="GO:0005835">
    <property type="term" value="C:fatty acid synthase complex"/>
    <property type="evidence" value="ECO:0007669"/>
    <property type="project" value="InterPro"/>
</dbReference>
<dbReference type="Gene3D" id="3.40.366.10">
    <property type="entry name" value="Malonyl-Coenzyme A Acyl Carrier Protein, domain 2"/>
    <property type="match status" value="1"/>
</dbReference>
<dbReference type="GO" id="GO:0005829">
    <property type="term" value="C:cytosol"/>
    <property type="evidence" value="ECO:0007669"/>
    <property type="project" value="TreeGrafter"/>
</dbReference>
<feature type="domain" description="Malonyl-CoA:ACP transacylase (MAT)" evidence="6">
    <location>
        <begin position="13"/>
        <end position="307"/>
    </location>
</feature>
<dbReference type="InterPro" id="IPR024925">
    <property type="entry name" value="Malonyl_CoA-ACP_transAc"/>
</dbReference>
<keyword evidence="8" id="KW-1185">Reference proteome</keyword>
<evidence type="ECO:0000313" key="7">
    <source>
        <dbReference type="EMBL" id="CAI8028254.1"/>
    </source>
</evidence>
<dbReference type="NCBIfam" id="TIGR00128">
    <property type="entry name" value="fabD"/>
    <property type="match status" value="1"/>
</dbReference>
<dbReference type="InterPro" id="IPR050858">
    <property type="entry name" value="Mal-CoA-ACP_Trans/PKS_FabD"/>
</dbReference>
<dbReference type="SUPFAM" id="SSF55048">
    <property type="entry name" value="Probable ACP-binding domain of malonyl-CoA ACP transacylase"/>
    <property type="match status" value="1"/>
</dbReference>
<dbReference type="Gene3D" id="3.30.70.250">
    <property type="entry name" value="Malonyl-CoA ACP transacylase, ACP-binding"/>
    <property type="match status" value="1"/>
</dbReference>
<dbReference type="PRINTS" id="PR01483">
    <property type="entry name" value="FASYNTHASE"/>
</dbReference>
<evidence type="ECO:0000256" key="4">
    <source>
        <dbReference type="ARBA" id="ARBA00023315"/>
    </source>
</evidence>
<dbReference type="PANTHER" id="PTHR42681:SF1">
    <property type="entry name" value="MALONYL-COA-ACYL CARRIER PROTEIN TRANSACYLASE, MITOCHONDRIAL"/>
    <property type="match status" value="1"/>
</dbReference>
<evidence type="ECO:0000256" key="2">
    <source>
        <dbReference type="ARBA" id="ARBA00013258"/>
    </source>
</evidence>
<reference evidence="7" key="1">
    <citation type="submission" date="2023-03" db="EMBL/GenBank/DDBJ databases">
        <authorList>
            <person name="Steffen K."/>
            <person name="Cardenas P."/>
        </authorList>
    </citation>
    <scope>NUCLEOTIDE SEQUENCE</scope>
</reference>
<dbReference type="AlphaFoldDB" id="A0AA35WPP9"/>
<dbReference type="FunFam" id="3.30.70.250:FF:000001">
    <property type="entry name" value="Malonyl CoA-acyl carrier protein transacylase"/>
    <property type="match status" value="1"/>
</dbReference>
<keyword evidence="3" id="KW-0808">Transferase</keyword>
<dbReference type="EMBL" id="CASHTH010002320">
    <property type="protein sequence ID" value="CAI8028254.1"/>
    <property type="molecule type" value="Genomic_DNA"/>
</dbReference>
<comment type="caution">
    <text evidence="7">The sequence shown here is derived from an EMBL/GenBank/DDBJ whole genome shotgun (WGS) entry which is preliminary data.</text>
</comment>
<dbReference type="GO" id="GO:0004314">
    <property type="term" value="F:[acyl-carrier-protein] S-malonyltransferase activity"/>
    <property type="evidence" value="ECO:0007669"/>
    <property type="project" value="UniProtKB-EC"/>
</dbReference>
<dbReference type="EC" id="2.3.1.39" evidence="2"/>
<dbReference type="InterPro" id="IPR003965">
    <property type="entry name" value="Fatty_acid_synthase"/>
</dbReference>
<dbReference type="PIRSF" id="PIRSF000446">
    <property type="entry name" value="Mct"/>
    <property type="match status" value="1"/>
</dbReference>
<evidence type="ECO:0000256" key="5">
    <source>
        <dbReference type="ARBA" id="ARBA00048462"/>
    </source>
</evidence>
<proteinExistence type="inferred from homology"/>
<evidence type="ECO:0000259" key="6">
    <source>
        <dbReference type="SMART" id="SM00827"/>
    </source>
</evidence>
<name>A0AA35WPP9_GEOBA</name>
<dbReference type="InterPro" id="IPR014043">
    <property type="entry name" value="Acyl_transferase_dom"/>
</dbReference>
<keyword evidence="4" id="KW-0012">Acyltransferase</keyword>
<dbReference type="GO" id="GO:0006633">
    <property type="term" value="P:fatty acid biosynthetic process"/>
    <property type="evidence" value="ECO:0007669"/>
    <property type="project" value="InterPro"/>
</dbReference>
<dbReference type="SUPFAM" id="SSF52151">
    <property type="entry name" value="FabD/lysophospholipase-like"/>
    <property type="match status" value="1"/>
</dbReference>
<dbReference type="Proteomes" id="UP001174909">
    <property type="component" value="Unassembled WGS sequence"/>
</dbReference>
<protein>
    <recommendedName>
        <fullName evidence="2">[acyl-carrier-protein] S-malonyltransferase</fullName>
        <ecNumber evidence="2">2.3.1.39</ecNumber>
    </recommendedName>
</protein>
<comment type="catalytic activity">
    <reaction evidence="5">
        <text>holo-[ACP] + malonyl-CoA = malonyl-[ACP] + CoA</text>
        <dbReference type="Rhea" id="RHEA:41792"/>
        <dbReference type="Rhea" id="RHEA-COMP:9623"/>
        <dbReference type="Rhea" id="RHEA-COMP:9685"/>
        <dbReference type="ChEBI" id="CHEBI:57287"/>
        <dbReference type="ChEBI" id="CHEBI:57384"/>
        <dbReference type="ChEBI" id="CHEBI:64479"/>
        <dbReference type="ChEBI" id="CHEBI:78449"/>
        <dbReference type="EC" id="2.3.1.39"/>
    </reaction>
</comment>
<organism evidence="7 8">
    <name type="scientific">Geodia barretti</name>
    <name type="common">Barrett's horny sponge</name>
    <dbReference type="NCBI Taxonomy" id="519541"/>
    <lineage>
        <taxon>Eukaryota</taxon>
        <taxon>Metazoa</taxon>
        <taxon>Porifera</taxon>
        <taxon>Demospongiae</taxon>
        <taxon>Heteroscleromorpha</taxon>
        <taxon>Tetractinellida</taxon>
        <taxon>Astrophorina</taxon>
        <taxon>Geodiidae</taxon>
        <taxon>Geodia</taxon>
    </lineage>
</organism>
<dbReference type="InterPro" id="IPR004410">
    <property type="entry name" value="Malonyl_CoA-ACP_transAc_FabD"/>
</dbReference>
<dbReference type="GO" id="GO:0004312">
    <property type="term" value="F:fatty acid synthase activity"/>
    <property type="evidence" value="ECO:0007669"/>
    <property type="project" value="InterPro"/>
</dbReference>
<sequence length="316" mass="34023">MADIARTPVYSYIFPGQGTQKVGMGRSLYERSPAAREIFGEADDSLGIHLSKLMFEGPAEDLQDTAHAQPAIMTVCIAIWKAWQEFLGPQAPEPAAVAGHSLGEYTSMVVGGVLDFRDGIRLVRERGRLMHEASETHPGSMAAIIGLDEYDVAQVALDAGVEMANINSDDQIVVSGDKMALARAMDLASARGAKKVVPLAVSGAFHSRLMAEAQEGLIDAIDNIRLHDPKCPVIANSTGTAIVNSEQARHELLTGLCHCVMWKHSVRYMVDSGVNRFVEFGPARVLSSLIRRIDPDVEALTLSDPDSIRKAGSDGC</sequence>
<dbReference type="SMART" id="SM00827">
    <property type="entry name" value="PKS_AT"/>
    <property type="match status" value="1"/>
</dbReference>
<dbReference type="InterPro" id="IPR016036">
    <property type="entry name" value="Malonyl_transacylase_ACP-bd"/>
</dbReference>
<dbReference type="InterPro" id="IPR016035">
    <property type="entry name" value="Acyl_Trfase/lysoPLipase"/>
</dbReference>
<evidence type="ECO:0000256" key="3">
    <source>
        <dbReference type="ARBA" id="ARBA00022679"/>
    </source>
</evidence>
<comment type="similarity">
    <text evidence="1">Belongs to the FabD family.</text>
</comment>
<dbReference type="Pfam" id="PF00698">
    <property type="entry name" value="Acyl_transf_1"/>
    <property type="match status" value="1"/>
</dbReference>
<gene>
    <name evidence="7" type="ORF">GBAR_LOCUS16126</name>
</gene>
<dbReference type="PANTHER" id="PTHR42681">
    <property type="entry name" value="MALONYL-COA-ACYL CARRIER PROTEIN TRANSACYLASE, MITOCHONDRIAL"/>
    <property type="match status" value="1"/>
</dbReference>
<evidence type="ECO:0000313" key="8">
    <source>
        <dbReference type="Proteomes" id="UP001174909"/>
    </source>
</evidence>
<evidence type="ECO:0000256" key="1">
    <source>
        <dbReference type="ARBA" id="ARBA00008217"/>
    </source>
</evidence>
<accession>A0AA35WPP9</accession>